<feature type="region of interest" description="Disordered" evidence="2">
    <location>
        <begin position="245"/>
        <end position="275"/>
    </location>
</feature>
<evidence type="ECO:0000313" key="4">
    <source>
        <dbReference type="Proteomes" id="UP000475214"/>
    </source>
</evidence>
<keyword evidence="4" id="KW-1185">Reference proteome</keyword>
<reference evidence="3 4" key="1">
    <citation type="submission" date="2020-02" db="EMBL/GenBank/DDBJ databases">
        <authorList>
            <person name="Li X.-J."/>
            <person name="Han X.-M."/>
        </authorList>
    </citation>
    <scope>NUCLEOTIDE SEQUENCE [LARGE SCALE GENOMIC DNA]</scope>
    <source>
        <strain evidence="3 4">CCTCC AB 2017055</strain>
    </source>
</reference>
<accession>A0A6L9S524</accession>
<feature type="compositionally biased region" description="Polar residues" evidence="2">
    <location>
        <begin position="245"/>
        <end position="256"/>
    </location>
</feature>
<dbReference type="GO" id="GO:0004177">
    <property type="term" value="F:aminopeptidase activity"/>
    <property type="evidence" value="ECO:0007669"/>
    <property type="project" value="TreeGrafter"/>
</dbReference>
<dbReference type="SUPFAM" id="SSF56266">
    <property type="entry name" value="DmpA/ArgJ-like"/>
    <property type="match status" value="1"/>
</dbReference>
<dbReference type="Pfam" id="PF03576">
    <property type="entry name" value="Peptidase_S58"/>
    <property type="match status" value="1"/>
</dbReference>
<dbReference type="PANTHER" id="PTHR36512:SF3">
    <property type="entry name" value="BLR5678 PROTEIN"/>
    <property type="match status" value="1"/>
</dbReference>
<dbReference type="EMBL" id="JAAGOA010000005">
    <property type="protein sequence ID" value="NEE00199.1"/>
    <property type="molecule type" value="Genomic_DNA"/>
</dbReference>
<protein>
    <submittedName>
        <fullName evidence="3">6-aminohexanoate hydrolase</fullName>
    </submittedName>
</protein>
<dbReference type="AlphaFoldDB" id="A0A6L9S524"/>
<organism evidence="3 4">
    <name type="scientific">Phytoactinopolyspora halotolerans</name>
    <dbReference type="NCBI Taxonomy" id="1981512"/>
    <lineage>
        <taxon>Bacteria</taxon>
        <taxon>Bacillati</taxon>
        <taxon>Actinomycetota</taxon>
        <taxon>Actinomycetes</taxon>
        <taxon>Jiangellales</taxon>
        <taxon>Jiangellaceae</taxon>
        <taxon>Phytoactinopolyspora</taxon>
    </lineage>
</organism>
<dbReference type="InterPro" id="IPR016117">
    <property type="entry name" value="ArgJ-like_dom_sf"/>
</dbReference>
<name>A0A6L9S524_9ACTN</name>
<comment type="caution">
    <text evidence="3">The sequence shown here is derived from an EMBL/GenBank/DDBJ whole genome shotgun (WGS) entry which is preliminary data.</text>
</comment>
<dbReference type="Gene3D" id="3.60.70.12">
    <property type="entry name" value="L-amino peptidase D-ALA esterase/amidase"/>
    <property type="match status" value="1"/>
</dbReference>
<evidence type="ECO:0000256" key="2">
    <source>
        <dbReference type="SAM" id="MobiDB-lite"/>
    </source>
</evidence>
<dbReference type="PANTHER" id="PTHR36512">
    <property type="entry name" value="D-AMINOPEPTIDASE"/>
    <property type="match status" value="1"/>
</dbReference>
<dbReference type="InterPro" id="IPR005321">
    <property type="entry name" value="Peptidase_S58_DmpA"/>
</dbReference>
<evidence type="ECO:0000256" key="1">
    <source>
        <dbReference type="ARBA" id="ARBA00007068"/>
    </source>
</evidence>
<comment type="similarity">
    <text evidence="1">Belongs to the peptidase S58 family.</text>
</comment>
<proteinExistence type="inferred from homology"/>
<dbReference type="Proteomes" id="UP000475214">
    <property type="component" value="Unassembled WGS sequence"/>
</dbReference>
<gene>
    <name evidence="3" type="ORF">G1H10_08445</name>
</gene>
<sequence length="355" mass="36084">MSSADQPRLAPPSAFAPDAIGNADVSLVPQPSPGRGSVEFDIPGVAVGTAEYGEGPTGCTVLHVPAGARTAVDARGGAVGLSGGYEFNHAICLSGGSVYGMSAAAGVSAELLERHRNRVRWTELQLVSAGVIYDFSARDNAIFPDETLGRAAVRHAAEGRFPVGRCGAGSSASVGKMDFARAEFAGQGAAYRAVGDVKVLVGTVVNAIGAVVDRSGAVVRGNYHATDGARRHPAVDYESAIAGAGSSSVDGATDRNQGADAEGGAGGTRATRPGGNTTLTVLVTNVKLSDYSLNQLARQVHSSMHRAIQPFHTENDGDVLFALTTDEVELGGTKPTGLGALASEVAWDAVLSSVA</sequence>
<evidence type="ECO:0000313" key="3">
    <source>
        <dbReference type="EMBL" id="NEE00199.1"/>
    </source>
</evidence>
<keyword evidence="3" id="KW-0378">Hydrolase</keyword>